<reference evidence="1 2" key="1">
    <citation type="submission" date="2015-02" db="EMBL/GenBank/DDBJ databases">
        <title>Pseudomonas helleri sp. nov. and Pseudomonas weihenstephanensis sp. nov., isolated from raw cows milk.</title>
        <authorList>
            <person name="von Neubeck M."/>
            <person name="Huptas C."/>
            <person name="Wenning M."/>
            <person name="Scherer S."/>
        </authorList>
    </citation>
    <scope>NUCLEOTIDE SEQUENCE [LARGE SCALE GENOMIC DNA]</scope>
    <source>
        <strain evidence="1 2">DSM 29166</strain>
    </source>
</reference>
<evidence type="ECO:0000313" key="2">
    <source>
        <dbReference type="Proteomes" id="UP000036325"/>
    </source>
</evidence>
<dbReference type="OrthoDB" id="2618185at2"/>
<organism evidence="1 2">
    <name type="scientific">Pseudomonas weihenstephanensis</name>
    <dbReference type="NCBI Taxonomy" id="1608994"/>
    <lineage>
        <taxon>Bacteria</taxon>
        <taxon>Pseudomonadati</taxon>
        <taxon>Pseudomonadota</taxon>
        <taxon>Gammaproteobacteria</taxon>
        <taxon>Pseudomonadales</taxon>
        <taxon>Pseudomonadaceae</taxon>
        <taxon>Pseudomonas</taxon>
    </lineage>
</organism>
<gene>
    <name evidence="1" type="ORF">TU86_20000</name>
</gene>
<protein>
    <submittedName>
        <fullName evidence="1">Uncharacterized protein</fullName>
    </submittedName>
</protein>
<dbReference type="EMBL" id="JYLF01000011">
    <property type="protein sequence ID" value="KMN11940.1"/>
    <property type="molecule type" value="Genomic_DNA"/>
</dbReference>
<accession>A0A0J6IBI5</accession>
<dbReference type="STRING" id="1608994.TU86_20000"/>
<dbReference type="PATRIC" id="fig|1608994.3.peg.158"/>
<dbReference type="AlphaFoldDB" id="A0A0J6IBI5"/>
<dbReference type="RefSeq" id="WP_048366056.1">
    <property type="nucleotide sequence ID" value="NZ_JYLF01000011.1"/>
</dbReference>
<comment type="caution">
    <text evidence="1">The sequence shown here is derived from an EMBL/GenBank/DDBJ whole genome shotgun (WGS) entry which is preliminary data.</text>
</comment>
<name>A0A0J6IBI5_9PSED</name>
<evidence type="ECO:0000313" key="1">
    <source>
        <dbReference type="EMBL" id="KMN11940.1"/>
    </source>
</evidence>
<sequence>MNKEQVYDNQISPLMQQIITVCKEQGIAMMASFDIAHEEEGPNGEDCTSLVCSTLLPDGNGEPNPVFTQANTLIRRNGRPAPMMFTTSHGDGSKTMTAII</sequence>
<dbReference type="Proteomes" id="UP000036325">
    <property type="component" value="Unassembled WGS sequence"/>
</dbReference>
<proteinExistence type="predicted"/>